<comment type="function">
    <text evidence="3">Regulates mitochondrial small subunit maturation by controlling 15S rRNA 5'-end processing. Localizes to the 5' precursor of the 15S rRNA in a position that is subsequently occupied by mS47 in the mature yeast mtSSU. Uses structure and sequence-specific RNA recognition, binding to a single-stranded region of the precursor and specifically recognizing bases -6 to -1. The exchange of Ccm1 for mS47 is coupled to the irreversible removal of precursor rRNA that is accompanied by conformational changes of the mitoribosomal proteins uS5m and mS26. These conformational changes signal completion of 5'-end rRNA processing through protection of the mature 5'-end of the 15S rRNA and stabilization of mS47. The removal of the 5' precursor together with the dissociation of Ccm1 may be catalyzed by the 5'-3' exoribonuclease Pet127. Involved in the specific removal of group I introns in mitochondrial encoded transcripts.</text>
</comment>
<dbReference type="NCBIfam" id="TIGR00756">
    <property type="entry name" value="PPR"/>
    <property type="match status" value="1"/>
</dbReference>
<feature type="compositionally biased region" description="Basic and acidic residues" evidence="6">
    <location>
        <begin position="1181"/>
        <end position="1191"/>
    </location>
</feature>
<dbReference type="STRING" id="933388.S7ZGX8"/>
<evidence type="ECO:0000256" key="2">
    <source>
        <dbReference type="ARBA" id="ARBA00022737"/>
    </source>
</evidence>
<sequence>MLERAAGCLESAGRRFLRDPNSTIRTRKSLSRNFWKQNAVIGEVASYLVTLALPSSQHPSTHGFQSHATGNSEKDGGSPFLDFLYPRRTQDFALERLSRHGKRFGGRRRKRALVGFSRSYASNAQSPSHYIPLEEPPATESDSQNVGMEATRSSKRYLQEFLANQKAEFDRAWVLYIAAGRPSDCRSALCAYLSRSKSLVDRERAWEAFEGIPEGTLGEDDFLHAAESQLSSSDPSKLIELCEKGLEKGFGLKCCTLAFTRFWKARNWKRTLEVWRLVSQYADRAPGSPCRKLISELEQARLSWDAVALGKFVLRSQNSDARALADFILGHIFRYSYMLRSASVGILVEMFRIYHDLGFLKPDYYLKTINTFQASEARSVFIRTVVFYRIMRRQEPDLKPPQSFFSAQLRAFAQFGITAGVRYFLEEMRHFYGKPHLQVYKDAMQAFAYAGDAEQVNFFFNKLVEDHGPPRSRKLLAPLLDVYARMGNVEETQRQFERISNEFHLQPNDVCWNIVLKAYANSEDLAGALSTYSRMQQSGVSPSAYTFGTLMALFARRGDIENTRHLLKEAERHGVEITMPMLDMVVQAYCANGLLPQAEQFAVACQEFNVSGSPIGLWNTLLFQHAFRVDFVAMNRVWQLFKSAGIRPDAISYASHMLILALVGKTDRARKTLRDLHKKRVFQATDLHYAIILYGYLKSRNRTMVQVIFREIEERFGQTEARSSLLELRGQIEHDLAIRDDSAKSSAELRLRNAEHTLLSSLTSIDRLTKSIKLPSSKAHVKAAFQDSYYTYRIKNLGLDGAIDEARQLFNDYFDAKKTIATSGTGSETPPVRLVSAMMLAYLRAEQYAEVEKCWQLVLSNTVKVASRIDLKELMRSQSAAESPPVRGATARSPSPEENSQSPTSSNQSPESGDALTHGSVPQDQNAVQRETDIIPSQRYALSRPLSIYLRALAYQSKTEQIVDVVAELEHFGFRLSTFNWSTYVQMLAASDRFDDILEAFRAFERQFMPNFPDWRRLQAGQGIKPLGVPFTIQQLEDPRHFPPPSSSLGKVSKAYWSNIDPGFMQPTYVSMVYLAAAVDRIRSQSILKGGEELEQLHAVAPKTITEIGRMPYLRDKFQGVLIRHRSHQADKDGQKQPRRQTVAASGILGIRPRNRNKKATRRSRQSLDLEMASLPVETSFADKEADKSRDAILGSSSPGSENDVFAAEDRFDLEAAIRGRHARQIYLKKLKAVSRKAARKAVDDSSSSVETSIAASMDAKQGIGGEDVGDESLAEHATESVEVTHKISQSQDEKTP</sequence>
<comment type="similarity">
    <text evidence="1">Belongs to the CCM1 family.</text>
</comment>
<feature type="compositionally biased region" description="Low complexity" evidence="6">
    <location>
        <begin position="893"/>
        <end position="912"/>
    </location>
</feature>
<dbReference type="HOGENOM" id="CLU_003430_0_1_1"/>
<name>S7ZGX8_PENO1</name>
<feature type="region of interest" description="Disordered" evidence="6">
    <location>
        <begin position="58"/>
        <end position="77"/>
    </location>
</feature>
<dbReference type="Pfam" id="PF13041">
    <property type="entry name" value="PPR_2"/>
    <property type="match status" value="1"/>
</dbReference>
<feature type="region of interest" description="Disordered" evidence="6">
    <location>
        <begin position="1238"/>
        <end position="1297"/>
    </location>
</feature>
<evidence type="ECO:0008006" key="9">
    <source>
        <dbReference type="Google" id="ProtNLM"/>
    </source>
</evidence>
<dbReference type="Gene3D" id="1.25.40.10">
    <property type="entry name" value="Tetratricopeptide repeat domain"/>
    <property type="match status" value="3"/>
</dbReference>
<protein>
    <recommendedName>
        <fullName evidence="9">Pentacotripeptide-repeat region of PRORP domain-containing protein</fullName>
    </recommendedName>
</protein>
<evidence type="ECO:0000256" key="4">
    <source>
        <dbReference type="ARBA" id="ARBA00044511"/>
    </source>
</evidence>
<keyword evidence="8" id="KW-1185">Reference proteome</keyword>
<gene>
    <name evidence="7" type="ORF">PDE_02840</name>
</gene>
<evidence type="ECO:0000313" key="7">
    <source>
        <dbReference type="EMBL" id="EPS27896.1"/>
    </source>
</evidence>
<dbReference type="PANTHER" id="PTHR47936:SF1">
    <property type="entry name" value="PENTATRICOPEPTIDE REPEAT-CONTAINING PROTEIN GUN1, CHLOROPLASTIC"/>
    <property type="match status" value="1"/>
</dbReference>
<feature type="region of interest" description="Disordered" evidence="6">
    <location>
        <begin position="876"/>
        <end position="926"/>
    </location>
</feature>
<accession>S7ZGX8</accession>
<feature type="repeat" description="PPR" evidence="5">
    <location>
        <begin position="508"/>
        <end position="542"/>
    </location>
</feature>
<evidence type="ECO:0000256" key="6">
    <source>
        <dbReference type="SAM" id="MobiDB-lite"/>
    </source>
</evidence>
<proteinExistence type="inferred from homology"/>
<reference evidence="7 8" key="1">
    <citation type="journal article" date="2013" name="PLoS ONE">
        <title>Genomic and secretomic analyses reveal unique features of the lignocellulolytic enzyme system of Penicillium decumbens.</title>
        <authorList>
            <person name="Liu G."/>
            <person name="Zhang L."/>
            <person name="Wei X."/>
            <person name="Zou G."/>
            <person name="Qin Y."/>
            <person name="Ma L."/>
            <person name="Li J."/>
            <person name="Zheng H."/>
            <person name="Wang S."/>
            <person name="Wang C."/>
            <person name="Xun L."/>
            <person name="Zhao G.-P."/>
            <person name="Zhou Z."/>
            <person name="Qu Y."/>
        </authorList>
    </citation>
    <scope>NUCLEOTIDE SEQUENCE [LARGE SCALE GENOMIC DNA]</scope>
    <source>
        <strain evidence="8">114-2 / CGMCC 5302</strain>
    </source>
</reference>
<dbReference type="GO" id="GO:0031930">
    <property type="term" value="P:mitochondria-nucleus signaling pathway"/>
    <property type="evidence" value="ECO:0007669"/>
    <property type="project" value="TreeGrafter"/>
</dbReference>
<dbReference type="EMBL" id="KB644410">
    <property type="protein sequence ID" value="EPS27896.1"/>
    <property type="molecule type" value="Genomic_DNA"/>
</dbReference>
<keyword evidence="2" id="KW-0677">Repeat</keyword>
<dbReference type="eggNOG" id="KOG4197">
    <property type="taxonomic scope" value="Eukaryota"/>
</dbReference>
<evidence type="ECO:0000256" key="3">
    <source>
        <dbReference type="ARBA" id="ARBA00044493"/>
    </source>
</evidence>
<feature type="region of interest" description="Disordered" evidence="6">
    <location>
        <begin position="1181"/>
        <end position="1204"/>
    </location>
</feature>
<dbReference type="PhylomeDB" id="S7ZGX8"/>
<feature type="compositionally biased region" description="Basic and acidic residues" evidence="6">
    <location>
        <begin position="1274"/>
        <end position="1297"/>
    </location>
</feature>
<comment type="subunit">
    <text evidence="4">Binds to mitochondrial small subunit 15S rRNA.</text>
</comment>
<evidence type="ECO:0000256" key="1">
    <source>
        <dbReference type="ARBA" id="ARBA00006192"/>
    </source>
</evidence>
<feature type="region of interest" description="Disordered" evidence="6">
    <location>
        <begin position="123"/>
        <end position="145"/>
    </location>
</feature>
<dbReference type="PROSITE" id="PS51375">
    <property type="entry name" value="PPR"/>
    <property type="match status" value="2"/>
</dbReference>
<dbReference type="InterPro" id="IPR002885">
    <property type="entry name" value="PPR_rpt"/>
</dbReference>
<feature type="compositionally biased region" description="Polar residues" evidence="6">
    <location>
        <begin position="58"/>
        <end position="71"/>
    </location>
</feature>
<dbReference type="InterPro" id="IPR011990">
    <property type="entry name" value="TPR-like_helical_dom_sf"/>
</dbReference>
<organism evidence="7 8">
    <name type="scientific">Penicillium oxalicum (strain 114-2 / CGMCC 5302)</name>
    <name type="common">Penicillium decumbens</name>
    <dbReference type="NCBI Taxonomy" id="933388"/>
    <lineage>
        <taxon>Eukaryota</taxon>
        <taxon>Fungi</taxon>
        <taxon>Dikarya</taxon>
        <taxon>Ascomycota</taxon>
        <taxon>Pezizomycotina</taxon>
        <taxon>Eurotiomycetes</taxon>
        <taxon>Eurotiomycetidae</taxon>
        <taxon>Eurotiales</taxon>
        <taxon>Aspergillaceae</taxon>
        <taxon>Penicillium</taxon>
    </lineage>
</organism>
<dbReference type="OrthoDB" id="1882346at2759"/>
<evidence type="ECO:0000313" key="8">
    <source>
        <dbReference type="Proteomes" id="UP000019376"/>
    </source>
</evidence>
<evidence type="ECO:0000256" key="5">
    <source>
        <dbReference type="PROSITE-ProRule" id="PRU00708"/>
    </source>
</evidence>
<dbReference type="Proteomes" id="UP000019376">
    <property type="component" value="Unassembled WGS sequence"/>
</dbReference>
<dbReference type="PANTHER" id="PTHR47936">
    <property type="entry name" value="PPR_LONG DOMAIN-CONTAINING PROTEIN"/>
    <property type="match status" value="1"/>
</dbReference>
<feature type="repeat" description="PPR" evidence="5">
    <location>
        <begin position="543"/>
        <end position="577"/>
    </location>
</feature>